<gene>
    <name evidence="6" type="ORF">HNR65_003336</name>
</gene>
<reference evidence="6 7" key="1">
    <citation type="submission" date="2020-07" db="EMBL/GenBank/DDBJ databases">
        <title>Genomic Encyclopedia of Type Strains, Phase IV (KMG-IV): sequencing the most valuable type-strain genomes for metagenomic binning, comparative biology and taxonomic classification.</title>
        <authorList>
            <person name="Goeker M."/>
        </authorList>
    </citation>
    <scope>NUCLEOTIDE SEQUENCE [LARGE SCALE GENOMIC DNA]</scope>
    <source>
        <strain evidence="6 7">DSM 17721</strain>
    </source>
</reference>
<keyword evidence="7" id="KW-1185">Reference proteome</keyword>
<dbReference type="PROSITE" id="PS00455">
    <property type="entry name" value="AMP_BINDING"/>
    <property type="match status" value="1"/>
</dbReference>
<dbReference type="Pfam" id="PF23562">
    <property type="entry name" value="AMP-binding_C_3"/>
    <property type="match status" value="1"/>
</dbReference>
<protein>
    <submittedName>
        <fullName evidence="6">Long-chain acyl-CoA synthetase</fullName>
        <ecNumber evidence="6">6.2.1.3</ecNumber>
    </submittedName>
</protein>
<dbReference type="Proteomes" id="UP000525298">
    <property type="component" value="Unassembled WGS sequence"/>
</dbReference>
<keyword evidence="1 6" id="KW-0436">Ligase</keyword>
<evidence type="ECO:0000313" key="6">
    <source>
        <dbReference type="EMBL" id="MBA2882980.1"/>
    </source>
</evidence>
<evidence type="ECO:0000256" key="1">
    <source>
        <dbReference type="ARBA" id="ARBA00022598"/>
    </source>
</evidence>
<dbReference type="EC" id="6.2.1.3" evidence="6"/>
<dbReference type="InterPro" id="IPR045851">
    <property type="entry name" value="AMP-bd_C_sf"/>
</dbReference>
<dbReference type="Gene3D" id="3.30.300.30">
    <property type="match status" value="1"/>
</dbReference>
<evidence type="ECO:0000256" key="2">
    <source>
        <dbReference type="ARBA" id="ARBA00022832"/>
    </source>
</evidence>
<dbReference type="AlphaFoldDB" id="A0A7W0HM45"/>
<comment type="caution">
    <text evidence="6">The sequence shown here is derived from an EMBL/GenBank/DDBJ whole genome shotgun (WGS) entry which is preliminary data.</text>
</comment>
<evidence type="ECO:0000256" key="4">
    <source>
        <dbReference type="ARBA" id="ARBA00024484"/>
    </source>
</evidence>
<evidence type="ECO:0000259" key="5">
    <source>
        <dbReference type="Pfam" id="PF00501"/>
    </source>
</evidence>
<dbReference type="Gene3D" id="3.40.50.12780">
    <property type="entry name" value="N-terminal domain of ligase-like"/>
    <property type="match status" value="1"/>
</dbReference>
<dbReference type="GO" id="GO:0016020">
    <property type="term" value="C:membrane"/>
    <property type="evidence" value="ECO:0007669"/>
    <property type="project" value="TreeGrafter"/>
</dbReference>
<dbReference type="PANTHER" id="PTHR43272:SF32">
    <property type="entry name" value="AMP-DEPENDENT SYNTHETASE_LIGASE DOMAIN-CONTAINING PROTEIN"/>
    <property type="match status" value="1"/>
</dbReference>
<dbReference type="EMBL" id="JACDUS010000014">
    <property type="protein sequence ID" value="MBA2882980.1"/>
    <property type="molecule type" value="Genomic_DNA"/>
</dbReference>
<organism evidence="6 7">
    <name type="scientific">Desulfosalsimonas propionicica</name>
    <dbReference type="NCBI Taxonomy" id="332175"/>
    <lineage>
        <taxon>Bacteria</taxon>
        <taxon>Pseudomonadati</taxon>
        <taxon>Thermodesulfobacteriota</taxon>
        <taxon>Desulfobacteria</taxon>
        <taxon>Desulfobacterales</taxon>
        <taxon>Desulfosalsimonadaceae</taxon>
        <taxon>Desulfosalsimonas</taxon>
    </lineage>
</organism>
<evidence type="ECO:0000313" key="7">
    <source>
        <dbReference type="Proteomes" id="UP000525298"/>
    </source>
</evidence>
<dbReference type="InterPro" id="IPR020845">
    <property type="entry name" value="AMP-binding_CS"/>
</dbReference>
<dbReference type="SUPFAM" id="SSF56801">
    <property type="entry name" value="Acetyl-CoA synthetase-like"/>
    <property type="match status" value="1"/>
</dbReference>
<dbReference type="InterPro" id="IPR042099">
    <property type="entry name" value="ANL_N_sf"/>
</dbReference>
<name>A0A7W0HM45_9BACT</name>
<keyword evidence="2" id="KW-0276">Fatty acid metabolism</keyword>
<keyword evidence="3" id="KW-0443">Lipid metabolism</keyword>
<dbReference type="CDD" id="cd05907">
    <property type="entry name" value="VL_LC_FACS_like"/>
    <property type="match status" value="1"/>
</dbReference>
<evidence type="ECO:0000256" key="3">
    <source>
        <dbReference type="ARBA" id="ARBA00023098"/>
    </source>
</evidence>
<sequence>MTQNTISYLFSQKVKQNKDKDALFFKYDQRWQAVSWHEYGSRVDSFAKALIAEGVKPGRKVALIGTNSLEWFIADMAIMTLGAVSVPVYQTSSGEQIEYILRHSESCLFIIEEMEYWRRIEPYMSNLPFVDRIILLKGNSHIGKNKIIDLARFLKNGEKITNDDLAEIRLKIEPDTNATFIYTSGTTGPPKAVMLSHRNCIAAGKNVHLTTQTKTRQRITCSYLPLSHVAERSINLFSPLFNNDTVIYFMRSYNWFAEDLKEIRPTFWAGVPRVWEKLYEGVMKFKAELSPSKRSVFEWAMNVGKEFNWRRYNNEPISVSLYLKHNLAHRLVIDKVLASLGLDRVEITVTGGAPTSREILNFFMSIGIWLQDVYGQTEGHGTTSFCTKDHIRFGSAGKPYPLVNVHIADDGEILIKGDNVAAGYYKDPELTEKTFVDGWLYSGDLGRFDEEGFLWITGRKKDVIITSGGKNITPSKIESYLMDNPLIEHAVVVGDGKKYVTALITIQEENLRQSIQKSDISSDDYGRLLESELIKKKIESHVKEVNQKLSRVEQIKKFQILPEPFSVEGGELTNILKVKRNVIIRKYETRIDELYK</sequence>
<comment type="catalytic activity">
    <reaction evidence="4">
        <text>a long-chain fatty acid + ATP + CoA = a long-chain fatty acyl-CoA + AMP + diphosphate</text>
        <dbReference type="Rhea" id="RHEA:15421"/>
        <dbReference type="ChEBI" id="CHEBI:30616"/>
        <dbReference type="ChEBI" id="CHEBI:33019"/>
        <dbReference type="ChEBI" id="CHEBI:57287"/>
        <dbReference type="ChEBI" id="CHEBI:57560"/>
        <dbReference type="ChEBI" id="CHEBI:83139"/>
        <dbReference type="ChEBI" id="CHEBI:456215"/>
        <dbReference type="EC" id="6.2.1.3"/>
    </reaction>
    <physiologicalReaction direction="left-to-right" evidence="4">
        <dbReference type="Rhea" id="RHEA:15422"/>
    </physiologicalReaction>
</comment>
<dbReference type="PANTHER" id="PTHR43272">
    <property type="entry name" value="LONG-CHAIN-FATTY-ACID--COA LIGASE"/>
    <property type="match status" value="1"/>
</dbReference>
<feature type="domain" description="AMP-dependent synthetase/ligase" evidence="5">
    <location>
        <begin position="10"/>
        <end position="425"/>
    </location>
</feature>
<dbReference type="GO" id="GO:0004467">
    <property type="term" value="F:long-chain fatty acid-CoA ligase activity"/>
    <property type="evidence" value="ECO:0007669"/>
    <property type="project" value="UniProtKB-EC"/>
</dbReference>
<proteinExistence type="predicted"/>
<dbReference type="InterPro" id="IPR000873">
    <property type="entry name" value="AMP-dep_synth/lig_dom"/>
</dbReference>
<dbReference type="Pfam" id="PF00501">
    <property type="entry name" value="AMP-binding"/>
    <property type="match status" value="1"/>
</dbReference>
<accession>A0A7W0HM45</accession>
<dbReference type="RefSeq" id="WP_181552594.1">
    <property type="nucleotide sequence ID" value="NZ_JACDUS010000014.1"/>
</dbReference>